<keyword evidence="5" id="KW-1185">Reference proteome</keyword>
<proteinExistence type="inferred from homology"/>
<evidence type="ECO:0000259" key="3">
    <source>
        <dbReference type="Pfam" id="PF09186"/>
    </source>
</evidence>
<dbReference type="OrthoDB" id="9813771at2"/>
<dbReference type="InterPro" id="IPR020568">
    <property type="entry name" value="Ribosomal_Su5_D2-typ_SF"/>
</dbReference>
<dbReference type="GO" id="GO:0005737">
    <property type="term" value="C:cytoplasm"/>
    <property type="evidence" value="ECO:0007669"/>
    <property type="project" value="TreeGrafter"/>
</dbReference>
<organism evidence="4 5">
    <name type="scientific">Clostridium frigidicarnis</name>
    <dbReference type="NCBI Taxonomy" id="84698"/>
    <lineage>
        <taxon>Bacteria</taxon>
        <taxon>Bacillati</taxon>
        <taxon>Bacillota</taxon>
        <taxon>Clostridia</taxon>
        <taxon>Eubacteriales</taxon>
        <taxon>Clostridiaceae</taxon>
        <taxon>Clostridium</taxon>
    </lineage>
</organism>
<dbReference type="InterPro" id="IPR036956">
    <property type="entry name" value="Impact_N_sf"/>
</dbReference>
<evidence type="ECO:0000256" key="1">
    <source>
        <dbReference type="ARBA" id="ARBA00007665"/>
    </source>
</evidence>
<dbReference type="InterPro" id="IPR015269">
    <property type="entry name" value="UPF0029_Impact_C"/>
</dbReference>
<dbReference type="InterPro" id="IPR035647">
    <property type="entry name" value="EFG_III/V"/>
</dbReference>
<dbReference type="PANTHER" id="PTHR16301">
    <property type="entry name" value="IMPACT-RELATED"/>
    <property type="match status" value="1"/>
</dbReference>
<dbReference type="Gene3D" id="3.30.230.30">
    <property type="entry name" value="Impact, N-terminal domain"/>
    <property type="match status" value="1"/>
</dbReference>
<evidence type="ECO:0000313" key="4">
    <source>
        <dbReference type="EMBL" id="SFA76578.1"/>
    </source>
</evidence>
<dbReference type="Pfam" id="PF09186">
    <property type="entry name" value="DUF1949"/>
    <property type="match status" value="1"/>
</dbReference>
<protein>
    <submittedName>
        <fullName evidence="4">Uncharacterized protein, YigZ family</fullName>
    </submittedName>
</protein>
<dbReference type="PANTHER" id="PTHR16301:SF20">
    <property type="entry name" value="IMPACT FAMILY MEMBER YIGZ"/>
    <property type="match status" value="1"/>
</dbReference>
<dbReference type="NCBIfam" id="TIGR00257">
    <property type="entry name" value="IMPACT_YIGZ"/>
    <property type="match status" value="1"/>
</dbReference>
<feature type="domain" description="UPF0029" evidence="3">
    <location>
        <begin position="139"/>
        <end position="194"/>
    </location>
</feature>
<comment type="similarity">
    <text evidence="1">Belongs to the IMPACT family.</text>
</comment>
<dbReference type="InterPro" id="IPR001498">
    <property type="entry name" value="Impact_N"/>
</dbReference>
<dbReference type="AlphaFoldDB" id="A0A1I0VK57"/>
<dbReference type="STRING" id="84698.SAMN04488528_1002122"/>
<dbReference type="Proteomes" id="UP000198619">
    <property type="component" value="Unassembled WGS sequence"/>
</dbReference>
<dbReference type="EMBL" id="FOKI01000002">
    <property type="protein sequence ID" value="SFA76578.1"/>
    <property type="molecule type" value="Genomic_DNA"/>
</dbReference>
<dbReference type="Pfam" id="PF01205">
    <property type="entry name" value="Impact_N"/>
    <property type="match status" value="1"/>
</dbReference>
<dbReference type="GO" id="GO:0006446">
    <property type="term" value="P:regulation of translational initiation"/>
    <property type="evidence" value="ECO:0007669"/>
    <property type="project" value="TreeGrafter"/>
</dbReference>
<dbReference type="SUPFAM" id="SSF54211">
    <property type="entry name" value="Ribosomal protein S5 domain 2-like"/>
    <property type="match status" value="1"/>
</dbReference>
<evidence type="ECO:0000313" key="5">
    <source>
        <dbReference type="Proteomes" id="UP000198619"/>
    </source>
</evidence>
<accession>A0A1I0VK57</accession>
<dbReference type="SUPFAM" id="SSF54980">
    <property type="entry name" value="EF-G C-terminal domain-like"/>
    <property type="match status" value="1"/>
</dbReference>
<name>A0A1I0VK57_9CLOT</name>
<dbReference type="InterPro" id="IPR015796">
    <property type="entry name" value="Impact_YigZ-like"/>
</dbReference>
<sequence length="216" mass="24248">MAYMTIKKERAIADFEEKRSEFIGNIKRVSTEVEARAFIDEIKSQHKQATHNVYAYIIGENMGIQRYTDDGEPQGTAGIPALEVLKKNGVTDCCVVVTRYFGGILLGTGGLTRAYGKGVSVALKEAGIVEKVKGITIKIELEYDNLGKIQYVCAQNNWHIENTEYTDKVSIYILCEEIVEEHIIREITEATSGKATICKVNDGIYFKEGYRLYDNI</sequence>
<feature type="domain" description="Impact N-terminal" evidence="2">
    <location>
        <begin position="18"/>
        <end position="122"/>
    </location>
</feature>
<dbReference type="Gene3D" id="3.30.70.240">
    <property type="match status" value="1"/>
</dbReference>
<dbReference type="InterPro" id="IPR023582">
    <property type="entry name" value="Impact"/>
</dbReference>
<dbReference type="RefSeq" id="WP_090038297.1">
    <property type="nucleotide sequence ID" value="NZ_FOKI01000002.1"/>
</dbReference>
<evidence type="ECO:0000259" key="2">
    <source>
        <dbReference type="Pfam" id="PF01205"/>
    </source>
</evidence>
<gene>
    <name evidence="4" type="ORF">SAMN04488528_1002122</name>
</gene>
<reference evidence="4 5" key="1">
    <citation type="submission" date="2016-10" db="EMBL/GenBank/DDBJ databases">
        <authorList>
            <person name="de Groot N.N."/>
        </authorList>
    </citation>
    <scope>NUCLEOTIDE SEQUENCE [LARGE SCALE GENOMIC DNA]</scope>
    <source>
        <strain evidence="4 5">DSM 12271</strain>
    </source>
</reference>